<keyword evidence="6 7" id="KW-0414">Isoprene biosynthesis</keyword>
<dbReference type="GO" id="GO:0019288">
    <property type="term" value="P:isopentenyl diphosphate biosynthetic process, methylerythritol 4-phosphate pathway"/>
    <property type="evidence" value="ECO:0007669"/>
    <property type="project" value="UniProtKB-UniRule"/>
</dbReference>
<protein>
    <recommendedName>
        <fullName evidence="7">2-C-methyl-D-erythritol 4-phosphate cytidylyltransferase</fullName>
        <ecNumber evidence="7">2.7.7.60</ecNumber>
    </recommendedName>
    <alternativeName>
        <fullName evidence="7">4-diphosphocytidyl-2C-methyl-D-erythritol synthase</fullName>
    </alternativeName>
    <alternativeName>
        <fullName evidence="7">MEP cytidylyltransferase</fullName>
        <shortName evidence="7">MCT</shortName>
    </alternativeName>
</protein>
<dbReference type="PANTHER" id="PTHR32125:SF4">
    <property type="entry name" value="2-C-METHYL-D-ERYTHRITOL 4-PHOSPHATE CYTIDYLYLTRANSFERASE, CHLOROPLASTIC"/>
    <property type="match status" value="1"/>
</dbReference>
<keyword evidence="5 7" id="KW-0548">Nucleotidyltransferase</keyword>
<dbReference type="InterPro" id="IPR050088">
    <property type="entry name" value="IspD/TarI_cytidylyltransf_bact"/>
</dbReference>
<evidence type="ECO:0000256" key="1">
    <source>
        <dbReference type="ARBA" id="ARBA00001282"/>
    </source>
</evidence>
<evidence type="ECO:0000256" key="7">
    <source>
        <dbReference type="HAMAP-Rule" id="MF_00108"/>
    </source>
</evidence>
<dbReference type="PANTHER" id="PTHR32125">
    <property type="entry name" value="2-C-METHYL-D-ERYTHRITOL 4-PHOSPHATE CYTIDYLYLTRANSFERASE, CHLOROPLASTIC"/>
    <property type="match status" value="1"/>
</dbReference>
<dbReference type="RefSeq" id="WP_136553701.1">
    <property type="nucleotide sequence ID" value="NZ_STGJ01000010.1"/>
</dbReference>
<comment type="pathway">
    <text evidence="2 7">Isoprenoid biosynthesis; isopentenyl diphosphate biosynthesis via DXP pathway; isopentenyl diphosphate from 1-deoxy-D-xylulose 5-phosphate: step 2/6.</text>
</comment>
<dbReference type="OrthoDB" id="9806837at2"/>
<keyword evidence="9" id="KW-1185">Reference proteome</keyword>
<keyword evidence="4 7" id="KW-0808">Transferase</keyword>
<dbReference type="SUPFAM" id="SSF53448">
    <property type="entry name" value="Nucleotide-diphospho-sugar transferases"/>
    <property type="match status" value="1"/>
</dbReference>
<comment type="function">
    <text evidence="7">Catalyzes the formation of 4-diphosphocytidyl-2-C-methyl-D-erythritol from CTP and 2-C-methyl-D-erythritol 4-phosphate (MEP).</text>
</comment>
<name>A0A4T0UTF3_9NEIS</name>
<dbReference type="Pfam" id="PF01128">
    <property type="entry name" value="IspD"/>
    <property type="match status" value="1"/>
</dbReference>
<evidence type="ECO:0000256" key="2">
    <source>
        <dbReference type="ARBA" id="ARBA00004787"/>
    </source>
</evidence>
<dbReference type="InterPro" id="IPR018294">
    <property type="entry name" value="ISPD_synthase_CS"/>
</dbReference>
<sequence>MSVIALVPAAGSGSRFGAPSPKQYLQLEGRPLMWHTLSTLSQVPEIDRLAVVISPADEWFDDFEWDIPNLEVLRVGGASRAASVAAGLATLAPAPDDWVLVHDAARCCVTPALVTRLIGALADDEVGGLLALPVADTVKRAGEGGRVERTLARDGLWLAQTPQMFRAARLARALALDGKGAVTDEASAIEMLGFAPRLVEGDAQNFKVTYPRDLALARAILAARKQTGDGACSG</sequence>
<evidence type="ECO:0000256" key="3">
    <source>
        <dbReference type="ARBA" id="ARBA00009789"/>
    </source>
</evidence>
<dbReference type="HAMAP" id="MF_00108">
    <property type="entry name" value="IspD"/>
    <property type="match status" value="1"/>
</dbReference>
<dbReference type="UniPathway" id="UPA00056">
    <property type="reaction ID" value="UER00093"/>
</dbReference>
<dbReference type="EMBL" id="STGJ01000010">
    <property type="protein sequence ID" value="TIC82138.1"/>
    <property type="molecule type" value="Genomic_DNA"/>
</dbReference>
<dbReference type="AlphaFoldDB" id="A0A4T0UTF3"/>
<reference evidence="8 9" key="1">
    <citation type="submission" date="2019-04" db="EMBL/GenBank/DDBJ databases">
        <title>Crenobacter sp. nov.</title>
        <authorList>
            <person name="Shi S."/>
        </authorList>
    </citation>
    <scope>NUCLEOTIDE SEQUENCE [LARGE SCALE GENOMIC DNA]</scope>
    <source>
        <strain evidence="8 9">GY 70310</strain>
    </source>
</reference>
<dbReference type="PROSITE" id="PS01295">
    <property type="entry name" value="ISPD"/>
    <property type="match status" value="1"/>
</dbReference>
<evidence type="ECO:0000256" key="5">
    <source>
        <dbReference type="ARBA" id="ARBA00022695"/>
    </source>
</evidence>
<evidence type="ECO:0000313" key="8">
    <source>
        <dbReference type="EMBL" id="TIC82138.1"/>
    </source>
</evidence>
<dbReference type="EC" id="2.7.7.60" evidence="7"/>
<comment type="similarity">
    <text evidence="3 7">Belongs to the IspD/TarI cytidylyltransferase family. IspD subfamily.</text>
</comment>
<dbReference type="CDD" id="cd02516">
    <property type="entry name" value="CDP-ME_synthetase"/>
    <property type="match status" value="1"/>
</dbReference>
<feature type="site" description="Transition state stabilizer" evidence="7">
    <location>
        <position position="15"/>
    </location>
</feature>
<dbReference type="NCBIfam" id="TIGR00453">
    <property type="entry name" value="ispD"/>
    <property type="match status" value="1"/>
</dbReference>
<comment type="caution">
    <text evidence="8">The sequence shown here is derived from an EMBL/GenBank/DDBJ whole genome shotgun (WGS) entry which is preliminary data.</text>
</comment>
<feature type="site" description="Transition state stabilizer" evidence="7">
    <location>
        <position position="22"/>
    </location>
</feature>
<organism evidence="8 9">
    <name type="scientific">Crenobacter intestini</name>
    <dbReference type="NCBI Taxonomy" id="2563443"/>
    <lineage>
        <taxon>Bacteria</taxon>
        <taxon>Pseudomonadati</taxon>
        <taxon>Pseudomonadota</taxon>
        <taxon>Betaproteobacteria</taxon>
        <taxon>Neisseriales</taxon>
        <taxon>Neisseriaceae</taxon>
        <taxon>Crenobacter</taxon>
    </lineage>
</organism>
<comment type="catalytic activity">
    <reaction evidence="1 7">
        <text>2-C-methyl-D-erythritol 4-phosphate + CTP + H(+) = 4-CDP-2-C-methyl-D-erythritol + diphosphate</text>
        <dbReference type="Rhea" id="RHEA:13429"/>
        <dbReference type="ChEBI" id="CHEBI:15378"/>
        <dbReference type="ChEBI" id="CHEBI:33019"/>
        <dbReference type="ChEBI" id="CHEBI:37563"/>
        <dbReference type="ChEBI" id="CHEBI:57823"/>
        <dbReference type="ChEBI" id="CHEBI:58262"/>
        <dbReference type="EC" id="2.7.7.60"/>
    </reaction>
</comment>
<proteinExistence type="inferred from homology"/>
<dbReference type="Gene3D" id="3.90.550.10">
    <property type="entry name" value="Spore Coat Polysaccharide Biosynthesis Protein SpsA, Chain A"/>
    <property type="match status" value="1"/>
</dbReference>
<evidence type="ECO:0000256" key="4">
    <source>
        <dbReference type="ARBA" id="ARBA00022679"/>
    </source>
</evidence>
<dbReference type="FunFam" id="3.90.550.10:FF:000003">
    <property type="entry name" value="2-C-methyl-D-erythritol 4-phosphate cytidylyltransferase"/>
    <property type="match status" value="1"/>
</dbReference>
<evidence type="ECO:0000313" key="9">
    <source>
        <dbReference type="Proteomes" id="UP000308891"/>
    </source>
</evidence>
<dbReference type="InterPro" id="IPR029044">
    <property type="entry name" value="Nucleotide-diphossugar_trans"/>
</dbReference>
<dbReference type="InterPro" id="IPR001228">
    <property type="entry name" value="IspD"/>
</dbReference>
<dbReference type="Proteomes" id="UP000308891">
    <property type="component" value="Unassembled WGS sequence"/>
</dbReference>
<gene>
    <name evidence="7" type="primary">ispD</name>
    <name evidence="8" type="ORF">E5K04_10320</name>
</gene>
<evidence type="ECO:0000256" key="6">
    <source>
        <dbReference type="ARBA" id="ARBA00023229"/>
    </source>
</evidence>
<accession>A0A4T0UTF3</accession>
<dbReference type="GO" id="GO:0050518">
    <property type="term" value="F:2-C-methyl-D-erythritol 4-phosphate cytidylyltransferase activity"/>
    <property type="evidence" value="ECO:0007669"/>
    <property type="project" value="UniProtKB-UniRule"/>
</dbReference>
<feature type="site" description="Positions MEP for the nucleophilic attack" evidence="7">
    <location>
        <position position="153"/>
    </location>
</feature>
<dbReference type="InterPro" id="IPR034683">
    <property type="entry name" value="IspD/TarI"/>
</dbReference>
<feature type="site" description="Positions MEP for the nucleophilic attack" evidence="7">
    <location>
        <position position="207"/>
    </location>
</feature>